<dbReference type="AlphaFoldDB" id="A0A6A4GBF7"/>
<protein>
    <submittedName>
        <fullName evidence="1">Uncharacterized protein</fullName>
    </submittedName>
</protein>
<keyword evidence="2" id="KW-1185">Reference proteome</keyword>
<organism evidence="1 2">
    <name type="scientific">Gymnopus androsaceus JB14</name>
    <dbReference type="NCBI Taxonomy" id="1447944"/>
    <lineage>
        <taxon>Eukaryota</taxon>
        <taxon>Fungi</taxon>
        <taxon>Dikarya</taxon>
        <taxon>Basidiomycota</taxon>
        <taxon>Agaricomycotina</taxon>
        <taxon>Agaricomycetes</taxon>
        <taxon>Agaricomycetidae</taxon>
        <taxon>Agaricales</taxon>
        <taxon>Marasmiineae</taxon>
        <taxon>Omphalotaceae</taxon>
        <taxon>Gymnopus</taxon>
    </lineage>
</organism>
<accession>A0A6A4GBF7</accession>
<name>A0A6A4GBF7_9AGAR</name>
<proteinExistence type="predicted"/>
<gene>
    <name evidence="1" type="ORF">BT96DRAFT_951846</name>
</gene>
<dbReference type="EMBL" id="ML770925">
    <property type="protein sequence ID" value="KAE9382852.1"/>
    <property type="molecule type" value="Genomic_DNA"/>
</dbReference>
<dbReference type="Proteomes" id="UP000799118">
    <property type="component" value="Unassembled WGS sequence"/>
</dbReference>
<reference evidence="1" key="1">
    <citation type="journal article" date="2019" name="Environ. Microbiol.">
        <title>Fungal ecological strategies reflected in gene transcription - a case study of two litter decomposers.</title>
        <authorList>
            <person name="Barbi F."/>
            <person name="Kohler A."/>
            <person name="Barry K."/>
            <person name="Baskaran P."/>
            <person name="Daum C."/>
            <person name="Fauchery L."/>
            <person name="Ihrmark K."/>
            <person name="Kuo A."/>
            <person name="LaButti K."/>
            <person name="Lipzen A."/>
            <person name="Morin E."/>
            <person name="Grigoriev I.V."/>
            <person name="Henrissat B."/>
            <person name="Lindahl B."/>
            <person name="Martin F."/>
        </authorList>
    </citation>
    <scope>NUCLEOTIDE SEQUENCE</scope>
    <source>
        <strain evidence="1">JB14</strain>
    </source>
</reference>
<evidence type="ECO:0000313" key="2">
    <source>
        <dbReference type="Proteomes" id="UP000799118"/>
    </source>
</evidence>
<evidence type="ECO:0000313" key="1">
    <source>
        <dbReference type="EMBL" id="KAE9382852.1"/>
    </source>
</evidence>
<feature type="non-terminal residue" evidence="1">
    <location>
        <position position="1"/>
    </location>
</feature>
<sequence>TAASSKAKQWVSRRIAEGTEVLQWPKKDDWVEACQNGSDSPSFGETCTNSQERVSPCNPPRSLGQPSSGVVPTAVTTCATWPLEGAWPAWAKLEQLPWAGGEFFTSGSCSDSANLVPPPEIWATQHREPEQWMENLSTLSPGPKLSIGDKLDLPCAGGELFTNGSCPDSVNLDIGRCHQDDRDAESRETGRGYLEQSSEWRDGARCQLGLARSRRYPPPETWALQHDTDVKYIRILPRSPTVYWCFATGLIPAGVAFLTGNVGVPTCRYGCQSHPYPAKETSPRW</sequence>